<name>A0A2K4ZPD9_9FIRM</name>
<evidence type="ECO:0000313" key="1">
    <source>
        <dbReference type="EMBL" id="SOY32341.1"/>
    </source>
</evidence>
<dbReference type="AlphaFoldDB" id="A0A2K4ZPD9"/>
<reference evidence="1 2" key="1">
    <citation type="submission" date="2018-01" db="EMBL/GenBank/DDBJ databases">
        <authorList>
            <person name="Gaut B.S."/>
            <person name="Morton B.R."/>
            <person name="Clegg M.T."/>
            <person name="Duvall M.R."/>
        </authorList>
    </citation>
    <scope>NUCLEOTIDE SEQUENCE [LARGE SCALE GENOMIC DNA]</scope>
    <source>
        <strain evidence="1">GP69</strain>
    </source>
</reference>
<dbReference type="Proteomes" id="UP000236311">
    <property type="component" value="Unassembled WGS sequence"/>
</dbReference>
<evidence type="ECO:0000313" key="2">
    <source>
        <dbReference type="Proteomes" id="UP000236311"/>
    </source>
</evidence>
<gene>
    <name evidence="1" type="ORF">AMURIS_05099</name>
</gene>
<proteinExistence type="predicted"/>
<organism evidence="1 2">
    <name type="scientific">Acetatifactor muris</name>
    <dbReference type="NCBI Taxonomy" id="879566"/>
    <lineage>
        <taxon>Bacteria</taxon>
        <taxon>Bacillati</taxon>
        <taxon>Bacillota</taxon>
        <taxon>Clostridia</taxon>
        <taxon>Lachnospirales</taxon>
        <taxon>Lachnospiraceae</taxon>
        <taxon>Acetatifactor</taxon>
    </lineage>
</organism>
<dbReference type="RefSeq" id="WP_103242295.1">
    <property type="nucleotide sequence ID" value="NZ_JANJZD010000052.1"/>
</dbReference>
<sequence>MKNFELNLKVNEIRYGETIERTYKAEINLTDDTTFSEIIDFLEGIKKVWGNGMVAIKAGFCMELEVIEAVYKNYGAPEKDLIQESFNRWVSVPTSNQDNNGIYLKPDTRYTDKCRYMYLSKDTLKDLAFTLH</sequence>
<accession>A0A2K4ZPD9</accession>
<keyword evidence="2" id="KW-1185">Reference proteome</keyword>
<protein>
    <submittedName>
        <fullName evidence="1">Uncharacterized protein</fullName>
    </submittedName>
</protein>
<dbReference type="OrthoDB" id="9934962at2"/>
<dbReference type="EMBL" id="OFSM01000046">
    <property type="protein sequence ID" value="SOY32341.1"/>
    <property type="molecule type" value="Genomic_DNA"/>
</dbReference>